<organism evidence="2 3">
    <name type="scientific">Stylosanthes scabra</name>
    <dbReference type="NCBI Taxonomy" id="79078"/>
    <lineage>
        <taxon>Eukaryota</taxon>
        <taxon>Viridiplantae</taxon>
        <taxon>Streptophyta</taxon>
        <taxon>Embryophyta</taxon>
        <taxon>Tracheophyta</taxon>
        <taxon>Spermatophyta</taxon>
        <taxon>Magnoliopsida</taxon>
        <taxon>eudicotyledons</taxon>
        <taxon>Gunneridae</taxon>
        <taxon>Pentapetalae</taxon>
        <taxon>rosids</taxon>
        <taxon>fabids</taxon>
        <taxon>Fabales</taxon>
        <taxon>Fabaceae</taxon>
        <taxon>Papilionoideae</taxon>
        <taxon>50 kb inversion clade</taxon>
        <taxon>dalbergioids sensu lato</taxon>
        <taxon>Dalbergieae</taxon>
        <taxon>Pterocarpus clade</taxon>
        <taxon>Stylosanthes</taxon>
    </lineage>
</organism>
<dbReference type="Proteomes" id="UP001341840">
    <property type="component" value="Unassembled WGS sequence"/>
</dbReference>
<comment type="caution">
    <text evidence="2">The sequence shown here is derived from an EMBL/GenBank/DDBJ whole genome shotgun (WGS) entry which is preliminary data.</text>
</comment>
<name>A0ABU6RBT7_9FABA</name>
<evidence type="ECO:0000313" key="3">
    <source>
        <dbReference type="Proteomes" id="UP001341840"/>
    </source>
</evidence>
<reference evidence="2 3" key="1">
    <citation type="journal article" date="2023" name="Plants (Basel)">
        <title>Bridging the Gap: Combining Genomics and Transcriptomics Approaches to Understand Stylosanthes scabra, an Orphan Legume from the Brazilian Caatinga.</title>
        <authorList>
            <person name="Ferreira-Neto J.R.C."/>
            <person name="da Silva M.D."/>
            <person name="Binneck E."/>
            <person name="de Melo N.F."/>
            <person name="da Silva R.H."/>
            <person name="de Melo A.L.T.M."/>
            <person name="Pandolfi V."/>
            <person name="Bustamante F.O."/>
            <person name="Brasileiro-Vidal A.C."/>
            <person name="Benko-Iseppon A.M."/>
        </authorList>
    </citation>
    <scope>NUCLEOTIDE SEQUENCE [LARGE SCALE GENOMIC DNA]</scope>
    <source>
        <tissue evidence="2">Leaves</tissue>
    </source>
</reference>
<proteinExistence type="predicted"/>
<evidence type="ECO:0000256" key="1">
    <source>
        <dbReference type="SAM" id="MobiDB-lite"/>
    </source>
</evidence>
<gene>
    <name evidence="2" type="ORF">PIB30_030161</name>
</gene>
<feature type="compositionally biased region" description="Basic and acidic residues" evidence="1">
    <location>
        <begin position="306"/>
        <end position="320"/>
    </location>
</feature>
<dbReference type="EMBL" id="JASCZI010030333">
    <property type="protein sequence ID" value="MED6121442.1"/>
    <property type="molecule type" value="Genomic_DNA"/>
</dbReference>
<accession>A0ABU6RBT7</accession>
<feature type="region of interest" description="Disordered" evidence="1">
    <location>
        <begin position="290"/>
        <end position="320"/>
    </location>
</feature>
<protein>
    <submittedName>
        <fullName evidence="2">Uncharacterized protein</fullName>
    </submittedName>
</protein>
<evidence type="ECO:0000313" key="2">
    <source>
        <dbReference type="EMBL" id="MED6121442.1"/>
    </source>
</evidence>
<sequence>MGGLVALTSCQGRVLFSLYKQSYKDFKSMYVKVRSPEEEFPFYLDECLLERFPLYWYSEPVQILGMKDVNEQSALVIDILDEYISVAKPLVVNKLLKWEREKESVFDYIETTTGGLKNYFKAKSEREFSASNAVKVEKGVIVNQSSEKKKGYNIKRRRAEEGGSRKGKVIDLTAGKCCGKEISLEEVKGITEKQKVLHGYVGEEDLTFIWSEHFPISVVAKEHFQSKMNLDFIDSVDGVTRAQFMLERGLSRTKRRVWRCKEPWRPERKLQVAIEQLAGREKEMVEMKAEGKATKVGEGEDSVDGESCRALRGKERVGAK</sequence>
<keyword evidence="3" id="KW-1185">Reference proteome</keyword>